<dbReference type="RefSeq" id="WP_039479462.1">
    <property type="nucleotide sequence ID" value="NZ_JSYN01000025.1"/>
</dbReference>
<dbReference type="PANTHER" id="PTHR36456:SF1">
    <property type="entry name" value="UPF0232 PROTEIN SCO3875"/>
    <property type="match status" value="1"/>
</dbReference>
<gene>
    <name evidence="1" type="ORF">OC25_19270</name>
</gene>
<proteinExistence type="predicted"/>
<sequence length="96" mass="11200">MRKPNDVTLKDAISKMLDVYRIRRKFDETSILSVWPEIMGTAVANRTKQIYIHDKKLFLRIESSVIKNELILVRQGIIEKLNEHAGSEVITEMIFL</sequence>
<dbReference type="Proteomes" id="UP000031246">
    <property type="component" value="Unassembled WGS sequence"/>
</dbReference>
<dbReference type="EMBL" id="JSYN01000025">
    <property type="protein sequence ID" value="KIA91920.1"/>
    <property type="molecule type" value="Genomic_DNA"/>
</dbReference>
<dbReference type="InterPro" id="IPR007922">
    <property type="entry name" value="DciA-like"/>
</dbReference>
<evidence type="ECO:0000313" key="2">
    <source>
        <dbReference type="Proteomes" id="UP000031246"/>
    </source>
</evidence>
<name>A0A0C1DD86_9SPHI</name>
<organism evidence="1 2">
    <name type="scientific">Pedobacter kyungheensis</name>
    <dbReference type="NCBI Taxonomy" id="1069985"/>
    <lineage>
        <taxon>Bacteria</taxon>
        <taxon>Pseudomonadati</taxon>
        <taxon>Bacteroidota</taxon>
        <taxon>Sphingobacteriia</taxon>
        <taxon>Sphingobacteriales</taxon>
        <taxon>Sphingobacteriaceae</taxon>
        <taxon>Pedobacter</taxon>
    </lineage>
</organism>
<dbReference type="OrthoDB" id="9796545at2"/>
<protein>
    <submittedName>
        <fullName evidence="1">RNA-binding protein</fullName>
    </submittedName>
</protein>
<evidence type="ECO:0000313" key="1">
    <source>
        <dbReference type="EMBL" id="KIA91920.1"/>
    </source>
</evidence>
<comment type="caution">
    <text evidence="1">The sequence shown here is derived from an EMBL/GenBank/DDBJ whole genome shotgun (WGS) entry which is preliminary data.</text>
</comment>
<keyword evidence="2" id="KW-1185">Reference proteome</keyword>
<reference evidence="1 2" key="1">
    <citation type="submission" date="2014-10" db="EMBL/GenBank/DDBJ databases">
        <title>Pedobacter Kyungheensis.</title>
        <authorList>
            <person name="Anderson B.M."/>
            <person name="Newman J.D."/>
        </authorList>
    </citation>
    <scope>NUCLEOTIDE SEQUENCE [LARGE SCALE GENOMIC DNA]</scope>
    <source>
        <strain evidence="1 2">KACC 16221</strain>
    </source>
</reference>
<dbReference type="AlphaFoldDB" id="A0A0C1DD86"/>
<dbReference type="Pfam" id="PF05258">
    <property type="entry name" value="DciA"/>
    <property type="match status" value="1"/>
</dbReference>
<dbReference type="PANTHER" id="PTHR36456">
    <property type="entry name" value="UPF0232 PROTEIN SCO3875"/>
    <property type="match status" value="1"/>
</dbReference>
<accession>A0A0C1DD86</accession>